<dbReference type="AlphaFoldDB" id="A0A1L0C9L3"/>
<gene>
    <name evidence="1" type="ORF">NVI5450_3724</name>
</gene>
<sequence>MSHYTVLGLSTWFELVERIGSEAEAKTYFSETKLVEYNNRTCLELVEAGMLMHLKNWLAVQYQEFKSTGERLRREQVSQSTNSISSKLYSIEVIRTRPQVGGQQVQQVQQVQQAQQQRQHVASSQFATNQVRPVHATATPAAIKPEVAKPVVAAAPVVPPKPRVITSKAPAPEKKPAAASMANFFMRQVRATKSELEDRKHHN</sequence>
<dbReference type="EMBL" id="FPLD01000102">
    <property type="protein sequence ID" value="SGZ11660.1"/>
    <property type="molecule type" value="Genomic_DNA"/>
</dbReference>
<evidence type="ECO:0000313" key="2">
    <source>
        <dbReference type="Proteomes" id="UP000183794"/>
    </source>
</evidence>
<accession>A0A1L0C9L3</accession>
<organism evidence="1 2">
    <name type="scientific">Moritella viscosa</name>
    <dbReference type="NCBI Taxonomy" id="80854"/>
    <lineage>
        <taxon>Bacteria</taxon>
        <taxon>Pseudomonadati</taxon>
        <taxon>Pseudomonadota</taxon>
        <taxon>Gammaproteobacteria</taxon>
        <taxon>Alteromonadales</taxon>
        <taxon>Moritellaceae</taxon>
        <taxon>Moritella</taxon>
    </lineage>
</organism>
<evidence type="ECO:0000313" key="1">
    <source>
        <dbReference type="EMBL" id="SGZ11660.1"/>
    </source>
</evidence>
<dbReference type="RefSeq" id="WP_075518388.1">
    <property type="nucleotide sequence ID" value="NZ_FPLD01000102.1"/>
</dbReference>
<name>A0A1L0C9L3_9GAMM</name>
<proteinExistence type="predicted"/>
<dbReference type="Proteomes" id="UP000183794">
    <property type="component" value="Unassembled WGS sequence"/>
</dbReference>
<protein>
    <submittedName>
        <fullName evidence="1">Uncharacterized protein</fullName>
    </submittedName>
</protein>
<dbReference type="OrthoDB" id="6399832at2"/>
<reference evidence="1 2" key="1">
    <citation type="submission" date="2016-11" db="EMBL/GenBank/DDBJ databases">
        <authorList>
            <person name="Jaros S."/>
            <person name="Januszkiewicz K."/>
            <person name="Wedrychowicz H."/>
        </authorList>
    </citation>
    <scope>NUCLEOTIDE SEQUENCE [LARGE SCALE GENOMIC DNA]</scope>
    <source>
        <strain evidence="1">NVI 5450</strain>
    </source>
</reference>